<sequence length="70" mass="7872">MIMDDDYILPATVGEITGMKTSALAQLRYTGRGPRFYKPTPRTVLYKRSEVLAWIEASATTRTSEPPTLH</sequence>
<accession>A0ABY2ICF3</accession>
<gene>
    <name evidence="1" type="ORF">E3O44_09120</name>
</gene>
<proteinExistence type="predicted"/>
<reference evidence="1 2" key="1">
    <citation type="submission" date="2019-03" db="EMBL/GenBank/DDBJ databases">
        <title>Genomics of glacier-inhabiting Cryobacterium strains.</title>
        <authorList>
            <person name="Liu Q."/>
            <person name="Xin Y.-H."/>
        </authorList>
    </citation>
    <scope>NUCLEOTIDE SEQUENCE [LARGE SCALE GENOMIC DNA]</scope>
    <source>
        <strain evidence="1 2">MDB2-B</strain>
    </source>
</reference>
<dbReference type="Proteomes" id="UP000297608">
    <property type="component" value="Unassembled WGS sequence"/>
</dbReference>
<keyword evidence="2" id="KW-1185">Reference proteome</keyword>
<dbReference type="EMBL" id="SOFG01000011">
    <property type="protein sequence ID" value="TFB87275.1"/>
    <property type="molecule type" value="Genomic_DNA"/>
</dbReference>
<name>A0ABY2ICF3_9MICO</name>
<evidence type="ECO:0000313" key="2">
    <source>
        <dbReference type="Proteomes" id="UP000297608"/>
    </source>
</evidence>
<comment type="caution">
    <text evidence="1">The sequence shown here is derived from an EMBL/GenBank/DDBJ whole genome shotgun (WGS) entry which is preliminary data.</text>
</comment>
<evidence type="ECO:0000313" key="1">
    <source>
        <dbReference type="EMBL" id="TFB87275.1"/>
    </source>
</evidence>
<evidence type="ECO:0008006" key="3">
    <source>
        <dbReference type="Google" id="ProtNLM"/>
    </source>
</evidence>
<organism evidence="1 2">
    <name type="scientific">Cryobacterium algoricola</name>
    <dbReference type="NCBI Taxonomy" id="1259183"/>
    <lineage>
        <taxon>Bacteria</taxon>
        <taxon>Bacillati</taxon>
        <taxon>Actinomycetota</taxon>
        <taxon>Actinomycetes</taxon>
        <taxon>Micrococcales</taxon>
        <taxon>Microbacteriaceae</taxon>
        <taxon>Cryobacterium</taxon>
    </lineage>
</organism>
<protein>
    <recommendedName>
        <fullName evidence="3">DNA-binding protein</fullName>
    </recommendedName>
</protein>